<proteinExistence type="inferred from homology"/>
<feature type="binding site" evidence="3">
    <location>
        <position position="69"/>
    </location>
    <ligand>
        <name>substrate</name>
    </ligand>
</feature>
<dbReference type="CDD" id="cd03360">
    <property type="entry name" value="LbH_AT_putative"/>
    <property type="match status" value="1"/>
</dbReference>
<evidence type="ECO:0000313" key="6">
    <source>
        <dbReference type="Proteomes" id="UP000559010"/>
    </source>
</evidence>
<keyword evidence="5" id="KW-0808">Transferase</keyword>
<comment type="similarity">
    <text evidence="1">Belongs to the transferase hexapeptide repeat family.</text>
</comment>
<dbReference type="Pfam" id="PF17836">
    <property type="entry name" value="PglD_N"/>
    <property type="match status" value="1"/>
</dbReference>
<evidence type="ECO:0000313" key="5">
    <source>
        <dbReference type="EMBL" id="NMM48800.1"/>
    </source>
</evidence>
<evidence type="ECO:0000256" key="2">
    <source>
        <dbReference type="PIRSR" id="PIRSR620019-1"/>
    </source>
</evidence>
<keyword evidence="6" id="KW-1185">Reference proteome</keyword>
<dbReference type="Pfam" id="PF00132">
    <property type="entry name" value="Hexapep"/>
    <property type="match status" value="1"/>
</dbReference>
<accession>A0A848J2N2</accession>
<dbReference type="GO" id="GO:0016740">
    <property type="term" value="F:transferase activity"/>
    <property type="evidence" value="ECO:0007669"/>
    <property type="project" value="UniProtKB-KW"/>
</dbReference>
<dbReference type="EMBL" id="JABBNU010000006">
    <property type="protein sequence ID" value="NMM48800.1"/>
    <property type="molecule type" value="Genomic_DNA"/>
</dbReference>
<feature type="binding site" evidence="3">
    <location>
        <position position="148"/>
    </location>
    <ligand>
        <name>acetyl-CoA</name>
        <dbReference type="ChEBI" id="CHEBI:57288"/>
    </ligand>
</feature>
<comment type="caution">
    <text evidence="5">The sequence shown here is derived from an EMBL/GenBank/DDBJ whole genome shotgun (WGS) entry which is preliminary data.</text>
</comment>
<protein>
    <submittedName>
        <fullName evidence="5">Acetyltransferase</fullName>
    </submittedName>
</protein>
<dbReference type="PANTHER" id="PTHR43300:SF7">
    <property type="entry name" value="UDP-N-ACETYLBACILLOSAMINE N-ACETYLTRANSFERASE"/>
    <property type="match status" value="1"/>
</dbReference>
<dbReference type="InterPro" id="IPR041561">
    <property type="entry name" value="PglD_N"/>
</dbReference>
<sequence>MDKIVLIGGGGHCKSVIDVIEEQGKYQIAEILDVEEKIGNDVLDYKISAKDTDLPELIKKYDNFLITIGQISSSKIRERFYNQIKSLGGKLPVIISPRAHVSRYAKIGEGTVILHGVIVNANATIGNNNIINSNAVIEHDAKTGDHCHISTGAILNGEAILGSRSFMGSGSRTAQCVEIPEETVIGASGYVHRSLPESGLYLGVPVKKVD</sequence>
<dbReference type="Proteomes" id="UP000559010">
    <property type="component" value="Unassembled WGS sequence"/>
</dbReference>
<dbReference type="InterPro" id="IPR050179">
    <property type="entry name" value="Trans_hexapeptide_repeat"/>
</dbReference>
<evidence type="ECO:0000256" key="3">
    <source>
        <dbReference type="PIRSR" id="PIRSR620019-2"/>
    </source>
</evidence>
<dbReference type="RefSeq" id="WP_169681110.1">
    <property type="nucleotide sequence ID" value="NZ_JABBNU010000006.1"/>
</dbReference>
<dbReference type="InterPro" id="IPR020019">
    <property type="entry name" value="AcTrfase_PglD-like"/>
</dbReference>
<dbReference type="NCBIfam" id="TIGR03570">
    <property type="entry name" value="NeuD_NnaD"/>
    <property type="match status" value="1"/>
</dbReference>
<dbReference type="InterPro" id="IPR001451">
    <property type="entry name" value="Hexapep"/>
</dbReference>
<organism evidence="5 6">
    <name type="scientific">Marinigracilibium pacificum</name>
    <dbReference type="NCBI Taxonomy" id="2729599"/>
    <lineage>
        <taxon>Bacteria</taxon>
        <taxon>Pseudomonadati</taxon>
        <taxon>Bacteroidota</taxon>
        <taxon>Cytophagia</taxon>
        <taxon>Cytophagales</taxon>
        <taxon>Flammeovirgaceae</taxon>
        <taxon>Marinigracilibium</taxon>
    </lineage>
</organism>
<dbReference type="SUPFAM" id="SSF51161">
    <property type="entry name" value="Trimeric LpxA-like enzymes"/>
    <property type="match status" value="1"/>
</dbReference>
<gene>
    <name evidence="5" type="ORF">HH304_10350</name>
</gene>
<feature type="domain" description="PglD N-terminal" evidence="4">
    <location>
        <begin position="3"/>
        <end position="84"/>
    </location>
</feature>
<dbReference type="PANTHER" id="PTHR43300">
    <property type="entry name" value="ACETYLTRANSFERASE"/>
    <property type="match status" value="1"/>
</dbReference>
<reference evidence="5 6" key="1">
    <citation type="submission" date="2020-04" db="EMBL/GenBank/DDBJ databases">
        <title>Flammeovirgaceae bacterium KN852 isolated from deep sea.</title>
        <authorList>
            <person name="Zhang D.-C."/>
        </authorList>
    </citation>
    <scope>NUCLEOTIDE SEQUENCE [LARGE SCALE GENOMIC DNA]</scope>
    <source>
        <strain evidence="5 6">KN852</strain>
    </source>
</reference>
<dbReference type="InterPro" id="IPR011004">
    <property type="entry name" value="Trimer_LpxA-like_sf"/>
</dbReference>
<feature type="active site" description="Proton acceptor" evidence="2">
    <location>
        <position position="139"/>
    </location>
</feature>
<dbReference type="Gene3D" id="2.160.10.10">
    <property type="entry name" value="Hexapeptide repeat proteins"/>
    <property type="match status" value="1"/>
</dbReference>
<feature type="site" description="Increases basicity of active site His" evidence="2">
    <location>
        <position position="140"/>
    </location>
</feature>
<evidence type="ECO:0000259" key="4">
    <source>
        <dbReference type="Pfam" id="PF17836"/>
    </source>
</evidence>
<dbReference type="AlphaFoldDB" id="A0A848J2N2"/>
<evidence type="ECO:0000256" key="1">
    <source>
        <dbReference type="ARBA" id="ARBA00007274"/>
    </source>
</evidence>
<dbReference type="Gene3D" id="3.40.50.20">
    <property type="match status" value="1"/>
</dbReference>
<name>A0A848J2N2_9BACT</name>